<dbReference type="OrthoDB" id="280319at2157"/>
<gene>
    <name evidence="1" type="ORF">C487_16940</name>
</gene>
<accession>L9YIR6</accession>
<dbReference type="InterPro" id="IPR002753">
    <property type="entry name" value="UPF0058"/>
</dbReference>
<reference evidence="1 2" key="1">
    <citation type="journal article" date="2014" name="PLoS Genet.">
        <title>Phylogenetically driven sequencing of extremely halophilic archaea reveals strategies for static and dynamic osmo-response.</title>
        <authorList>
            <person name="Becker E.A."/>
            <person name="Seitzer P.M."/>
            <person name="Tritt A."/>
            <person name="Larsen D."/>
            <person name="Krusor M."/>
            <person name="Yao A.I."/>
            <person name="Wu D."/>
            <person name="Madern D."/>
            <person name="Eisen J.A."/>
            <person name="Darling A.E."/>
            <person name="Facciotti M.T."/>
        </authorList>
    </citation>
    <scope>NUCLEOTIDE SEQUENCE [LARGE SCALE GENOMIC DNA]</scope>
    <source>
        <strain evidence="1 2">DSM 3751</strain>
    </source>
</reference>
<dbReference type="PANTHER" id="PTHR42203">
    <property type="entry name" value="UPF0058 PROTEIN MJ1205"/>
    <property type="match status" value="1"/>
</dbReference>
<dbReference type="InterPro" id="IPR036519">
    <property type="entry name" value="UPF0058_sf"/>
</dbReference>
<evidence type="ECO:0000313" key="1">
    <source>
        <dbReference type="EMBL" id="ELY73576.1"/>
    </source>
</evidence>
<dbReference type="Pfam" id="PF01893">
    <property type="entry name" value="UPF0058"/>
    <property type="match status" value="1"/>
</dbReference>
<dbReference type="SUPFAM" id="SSF140371">
    <property type="entry name" value="Vng1086c-like"/>
    <property type="match status" value="1"/>
</dbReference>
<comment type="caution">
    <text evidence="1">The sequence shown here is derived from an EMBL/GenBank/DDBJ whole genome shotgun (WGS) entry which is preliminary data.</text>
</comment>
<organism evidence="1 2">
    <name type="scientific">Natrinema pallidum DSM 3751</name>
    <dbReference type="NCBI Taxonomy" id="1227495"/>
    <lineage>
        <taxon>Archaea</taxon>
        <taxon>Methanobacteriati</taxon>
        <taxon>Methanobacteriota</taxon>
        <taxon>Stenosarchaea group</taxon>
        <taxon>Halobacteria</taxon>
        <taxon>Halobacteriales</taxon>
        <taxon>Natrialbaceae</taxon>
        <taxon>Natrinema</taxon>
    </lineage>
</organism>
<evidence type="ECO:0008006" key="3">
    <source>
        <dbReference type="Google" id="ProtNLM"/>
    </source>
</evidence>
<name>L9YIR6_9EURY</name>
<dbReference type="PANTHER" id="PTHR42203:SF2">
    <property type="entry name" value="UPF0058 PROTEIN MJ1205"/>
    <property type="match status" value="1"/>
</dbReference>
<dbReference type="AlphaFoldDB" id="L9YIR6"/>
<dbReference type="Proteomes" id="UP000011618">
    <property type="component" value="Unassembled WGS sequence"/>
</dbReference>
<dbReference type="RefSeq" id="WP_006186935.1">
    <property type="nucleotide sequence ID" value="NZ_AOII01000094.1"/>
</dbReference>
<dbReference type="eggNOG" id="arCOG02254">
    <property type="taxonomic scope" value="Archaea"/>
</dbReference>
<dbReference type="EMBL" id="AOII01000094">
    <property type="protein sequence ID" value="ELY73576.1"/>
    <property type="molecule type" value="Genomic_DNA"/>
</dbReference>
<evidence type="ECO:0000313" key="2">
    <source>
        <dbReference type="Proteomes" id="UP000011618"/>
    </source>
</evidence>
<sequence length="79" mass="8907">MNKQAFLHLHGLLAEVLEQYESRISGDLELTEYETLDTRPTSIHKSKDDHKAAMFALARDITSDMEMDSETEPVAPTAD</sequence>
<dbReference type="PATRIC" id="fig|1227495.3.peg.3398"/>
<dbReference type="Gene3D" id="1.20.1270.110">
    <property type="entry name" value="Uncharacterised protein family UPF0058"/>
    <property type="match status" value="1"/>
</dbReference>
<proteinExistence type="predicted"/>
<protein>
    <recommendedName>
        <fullName evidence="3">Metal-binding protein</fullName>
    </recommendedName>
</protein>